<evidence type="ECO:0000313" key="13">
    <source>
        <dbReference type="Proteomes" id="UP001381693"/>
    </source>
</evidence>
<proteinExistence type="inferred from homology"/>
<evidence type="ECO:0000256" key="3">
    <source>
        <dbReference type="ARBA" id="ARBA00005043"/>
    </source>
</evidence>
<dbReference type="GO" id="GO:0005737">
    <property type="term" value="C:cytoplasm"/>
    <property type="evidence" value="ECO:0007669"/>
    <property type="project" value="UniProtKB-SubCell"/>
</dbReference>
<feature type="repeat" description="WD" evidence="11">
    <location>
        <begin position="660"/>
        <end position="692"/>
    </location>
</feature>
<comment type="pathway">
    <text evidence="3">tRNA modification; 5-methoxycarbonylmethyl-2-thiouridine-tRNA biosynthesis.</text>
</comment>
<comment type="caution">
    <text evidence="12">The sequence shown here is derived from an EMBL/GenBank/DDBJ whole genome shotgun (WGS) entry which is preliminary data.</text>
</comment>
<evidence type="ECO:0000313" key="12">
    <source>
        <dbReference type="EMBL" id="KAK7081757.1"/>
    </source>
</evidence>
<keyword evidence="6" id="KW-0963">Cytoplasm</keyword>
<keyword evidence="8" id="KW-0819">tRNA processing</keyword>
<evidence type="ECO:0000256" key="8">
    <source>
        <dbReference type="ARBA" id="ARBA00022694"/>
    </source>
</evidence>
<comment type="similarity">
    <text evidence="4">Belongs to the WD repeat ELP2 family.</text>
</comment>
<evidence type="ECO:0000256" key="7">
    <source>
        <dbReference type="ARBA" id="ARBA00022574"/>
    </source>
</evidence>
<dbReference type="InterPro" id="IPR015943">
    <property type="entry name" value="WD40/YVTN_repeat-like_dom_sf"/>
</dbReference>
<keyword evidence="7 11" id="KW-0853">WD repeat</keyword>
<dbReference type="AlphaFoldDB" id="A0AAN9AEM8"/>
<reference evidence="12 13" key="1">
    <citation type="submission" date="2023-11" db="EMBL/GenBank/DDBJ databases">
        <title>Halocaridina rubra genome assembly.</title>
        <authorList>
            <person name="Smith C."/>
        </authorList>
    </citation>
    <scope>NUCLEOTIDE SEQUENCE [LARGE SCALE GENOMIC DNA]</scope>
    <source>
        <strain evidence="12">EP-1</strain>
        <tissue evidence="12">Whole</tissue>
    </source>
</reference>
<keyword evidence="13" id="KW-1185">Reference proteome</keyword>
<dbReference type="Pfam" id="PF00400">
    <property type="entry name" value="WD40"/>
    <property type="match status" value="4"/>
</dbReference>
<dbReference type="PANTHER" id="PTHR44111:SF1">
    <property type="entry name" value="ELONGATOR COMPLEX PROTEIN 2"/>
    <property type="match status" value="1"/>
</dbReference>
<organism evidence="12 13">
    <name type="scientific">Halocaridina rubra</name>
    <name type="common">Hawaiian red shrimp</name>
    <dbReference type="NCBI Taxonomy" id="373956"/>
    <lineage>
        <taxon>Eukaryota</taxon>
        <taxon>Metazoa</taxon>
        <taxon>Ecdysozoa</taxon>
        <taxon>Arthropoda</taxon>
        <taxon>Crustacea</taxon>
        <taxon>Multicrustacea</taxon>
        <taxon>Malacostraca</taxon>
        <taxon>Eumalacostraca</taxon>
        <taxon>Eucarida</taxon>
        <taxon>Decapoda</taxon>
        <taxon>Pleocyemata</taxon>
        <taxon>Caridea</taxon>
        <taxon>Atyoidea</taxon>
        <taxon>Atyidae</taxon>
        <taxon>Halocaridina</taxon>
    </lineage>
</organism>
<evidence type="ECO:0000256" key="9">
    <source>
        <dbReference type="ARBA" id="ARBA00022737"/>
    </source>
</evidence>
<dbReference type="GO" id="GO:0005634">
    <property type="term" value="C:nucleus"/>
    <property type="evidence" value="ECO:0007669"/>
    <property type="project" value="UniProtKB-SubCell"/>
</dbReference>
<dbReference type="Gene3D" id="2.130.10.10">
    <property type="entry name" value="YVTN repeat-like/Quinoprotein amine dehydrogenase"/>
    <property type="match status" value="4"/>
</dbReference>
<evidence type="ECO:0000256" key="4">
    <source>
        <dbReference type="ARBA" id="ARBA00005881"/>
    </source>
</evidence>
<keyword evidence="9" id="KW-0677">Repeat</keyword>
<name>A0AAN9AEM8_HALRR</name>
<dbReference type="EMBL" id="JAXCGZ010004454">
    <property type="protein sequence ID" value="KAK7081757.1"/>
    <property type="molecule type" value="Genomic_DNA"/>
</dbReference>
<evidence type="ECO:0000256" key="6">
    <source>
        <dbReference type="ARBA" id="ARBA00022490"/>
    </source>
</evidence>
<evidence type="ECO:0000256" key="1">
    <source>
        <dbReference type="ARBA" id="ARBA00004123"/>
    </source>
</evidence>
<dbReference type="GO" id="GO:0033588">
    <property type="term" value="C:elongator holoenzyme complex"/>
    <property type="evidence" value="ECO:0007669"/>
    <property type="project" value="InterPro"/>
</dbReference>
<accession>A0AAN9AEM8</accession>
<dbReference type="Proteomes" id="UP001381693">
    <property type="component" value="Unassembled WGS sequence"/>
</dbReference>
<evidence type="ECO:0000256" key="2">
    <source>
        <dbReference type="ARBA" id="ARBA00004496"/>
    </source>
</evidence>
<dbReference type="InterPro" id="IPR036322">
    <property type="entry name" value="WD40_repeat_dom_sf"/>
</dbReference>
<sequence>MKAEVKYISSGVNQTPRCFSWGNEFVAYVADTRVLLYDPKSTSVVGTSPRVHTQKIQCVRWVKSTSTMKKMLITTGFDSKTVVWTISDEKIEGLYTLEPISVLDHEDSVSMADSAVVTSEDSEKILIVTVMMDIVCCWTVCPTSGENNCVCTFTAPGRTFILSLLLFEVEEAKYPLLLCGGHDSRIHIFSCSELGYYTPIAALNGHEDWVTSLDIMLEASGSKDATVRLWRFSTLKTIDESAEKIAEENKILKLRSVEFQIAAATEGEDLTMSVLLDAILAGHEGLVSEVYWARSVVVNDVKQQPYKLLSCSKTQDRSIIMWEPEEGTEMSSGIWLETARLGEVGGNMEGYFACQFNHDSSQVLGCSYQGGLHLWEFEEGMWNPCVVVGGHFKEVADIVWDPLGRYLLSTSKDQTTRLHAAWKMSGDESIWHEVGRPQVHGYDMTCICSLGSFKFASGAEEKVVREFSAPANTIRNFGQICGENIEDDIAKCEVGEGASVPSLGLSNKAVLMSDIEDDKKTGDENKEEVLAYFKPVSLTSPPTEDQLLQNTLWPEAAKLYGHGNDLMALASTSDGAIIASSCKATQEADANIILWEVKTWRQLQDLPKHRLTVTQMEFSPDDKYLLSVSRDRTWTIFKREALENEQGIVYKFSDFSKQKDTAHSRVIWSCAWLADSMHFVTASRDKSVAVWKQNDEKWTRISVLTESDEVTAVATIEVDSNLEQDTSIHLVATGLVNGSINIRRYNTNDAAFSEEVLQVFHKHHSTVKRLRFRPGSPDSKVPPVLAACSEDNGVHLYEILV</sequence>
<dbReference type="PROSITE" id="PS50082">
    <property type="entry name" value="WD_REPEATS_2"/>
    <property type="match status" value="1"/>
</dbReference>
<gene>
    <name evidence="12" type="primary">ELP2</name>
    <name evidence="12" type="ORF">SK128_016963</name>
</gene>
<dbReference type="SUPFAM" id="SSF50998">
    <property type="entry name" value="Quinoprotein alcohol dehydrogenase-like"/>
    <property type="match status" value="1"/>
</dbReference>
<dbReference type="SUPFAM" id="SSF50978">
    <property type="entry name" value="WD40 repeat-like"/>
    <property type="match status" value="1"/>
</dbReference>
<dbReference type="InterPro" id="IPR011047">
    <property type="entry name" value="Quinoprotein_ADH-like_sf"/>
</dbReference>
<protein>
    <recommendedName>
        <fullName evidence="5">Elongator complex protein 2</fullName>
    </recommendedName>
</protein>
<keyword evidence="10" id="KW-0539">Nucleus</keyword>
<evidence type="ECO:0000256" key="10">
    <source>
        <dbReference type="ARBA" id="ARBA00023242"/>
    </source>
</evidence>
<dbReference type="GO" id="GO:0002098">
    <property type="term" value="P:tRNA wobble uridine modification"/>
    <property type="evidence" value="ECO:0007669"/>
    <property type="project" value="InterPro"/>
</dbReference>
<dbReference type="FunFam" id="2.130.10.10:FF:000400">
    <property type="entry name" value="Elongator acetyltransferase complex subunit 2"/>
    <property type="match status" value="1"/>
</dbReference>
<comment type="subcellular location">
    <subcellularLocation>
        <location evidence="2">Cytoplasm</location>
    </subcellularLocation>
    <subcellularLocation>
        <location evidence="1">Nucleus</location>
    </subcellularLocation>
</comment>
<dbReference type="InterPro" id="IPR037289">
    <property type="entry name" value="Elp2"/>
</dbReference>
<evidence type="ECO:0000256" key="5">
    <source>
        <dbReference type="ARBA" id="ARBA00020267"/>
    </source>
</evidence>
<dbReference type="SMART" id="SM00320">
    <property type="entry name" value="WD40"/>
    <property type="match status" value="10"/>
</dbReference>
<evidence type="ECO:0000256" key="11">
    <source>
        <dbReference type="PROSITE-ProRule" id="PRU00221"/>
    </source>
</evidence>
<dbReference type="InterPro" id="IPR001680">
    <property type="entry name" value="WD40_rpt"/>
</dbReference>
<dbReference type="PANTHER" id="PTHR44111">
    <property type="entry name" value="ELONGATOR COMPLEX PROTEIN 2"/>
    <property type="match status" value="1"/>
</dbReference>